<gene>
    <name evidence="2" type="ORF">FA13DRAFT_1797178</name>
    <name evidence="1" type="ORF">FA13DRAFT_1801639</name>
</gene>
<dbReference type="EMBL" id="QPFP01000166">
    <property type="protein sequence ID" value="TEB19874.1"/>
    <property type="molecule type" value="Genomic_DNA"/>
</dbReference>
<sequence>MTTVDFAMRLEGYMISDVDGVITNYAQGIVDLKKKLAELIHSKLDTTAGYHIPKIIYTNFDH</sequence>
<dbReference type="STRING" id="71717.A0A4Y7SS32"/>
<evidence type="ECO:0000313" key="2">
    <source>
        <dbReference type="EMBL" id="TEB24448.1"/>
    </source>
</evidence>
<organism evidence="2 3">
    <name type="scientific">Coprinellus micaceus</name>
    <name type="common">Glistening ink-cap mushroom</name>
    <name type="synonym">Coprinus micaceus</name>
    <dbReference type="NCBI Taxonomy" id="71717"/>
    <lineage>
        <taxon>Eukaryota</taxon>
        <taxon>Fungi</taxon>
        <taxon>Dikarya</taxon>
        <taxon>Basidiomycota</taxon>
        <taxon>Agaricomycotina</taxon>
        <taxon>Agaricomycetes</taxon>
        <taxon>Agaricomycetidae</taxon>
        <taxon>Agaricales</taxon>
        <taxon>Agaricineae</taxon>
        <taxon>Psathyrellaceae</taxon>
        <taxon>Coprinellus</taxon>
    </lineage>
</organism>
<name>A0A4Y7SS32_COPMI</name>
<keyword evidence="3" id="KW-1185">Reference proteome</keyword>
<protein>
    <submittedName>
        <fullName evidence="2">Uncharacterized protein</fullName>
    </submittedName>
</protein>
<dbReference type="OrthoDB" id="3033638at2759"/>
<evidence type="ECO:0000313" key="3">
    <source>
        <dbReference type="Proteomes" id="UP000298030"/>
    </source>
</evidence>
<accession>A0A4Y7SS32</accession>
<dbReference type="Proteomes" id="UP000298030">
    <property type="component" value="Unassembled WGS sequence"/>
</dbReference>
<comment type="caution">
    <text evidence="2">The sequence shown here is derived from an EMBL/GenBank/DDBJ whole genome shotgun (WGS) entry which is preliminary data.</text>
</comment>
<dbReference type="EMBL" id="QPFP01000066">
    <property type="protein sequence ID" value="TEB24448.1"/>
    <property type="molecule type" value="Genomic_DNA"/>
</dbReference>
<proteinExistence type="predicted"/>
<dbReference type="AlphaFoldDB" id="A0A4Y7SS32"/>
<reference evidence="2 3" key="1">
    <citation type="journal article" date="2019" name="Nat. Ecol. Evol.">
        <title>Megaphylogeny resolves global patterns of mushroom evolution.</title>
        <authorList>
            <person name="Varga T."/>
            <person name="Krizsan K."/>
            <person name="Foldi C."/>
            <person name="Dima B."/>
            <person name="Sanchez-Garcia M."/>
            <person name="Sanchez-Ramirez S."/>
            <person name="Szollosi G.J."/>
            <person name="Szarkandi J.G."/>
            <person name="Papp V."/>
            <person name="Albert L."/>
            <person name="Andreopoulos W."/>
            <person name="Angelini C."/>
            <person name="Antonin V."/>
            <person name="Barry K.W."/>
            <person name="Bougher N.L."/>
            <person name="Buchanan P."/>
            <person name="Buyck B."/>
            <person name="Bense V."/>
            <person name="Catcheside P."/>
            <person name="Chovatia M."/>
            <person name="Cooper J."/>
            <person name="Damon W."/>
            <person name="Desjardin D."/>
            <person name="Finy P."/>
            <person name="Geml J."/>
            <person name="Haridas S."/>
            <person name="Hughes K."/>
            <person name="Justo A."/>
            <person name="Karasinski D."/>
            <person name="Kautmanova I."/>
            <person name="Kiss B."/>
            <person name="Kocsube S."/>
            <person name="Kotiranta H."/>
            <person name="LaButti K.M."/>
            <person name="Lechner B.E."/>
            <person name="Liimatainen K."/>
            <person name="Lipzen A."/>
            <person name="Lukacs Z."/>
            <person name="Mihaltcheva S."/>
            <person name="Morgado L.N."/>
            <person name="Niskanen T."/>
            <person name="Noordeloos M.E."/>
            <person name="Ohm R.A."/>
            <person name="Ortiz-Santana B."/>
            <person name="Ovrebo C."/>
            <person name="Racz N."/>
            <person name="Riley R."/>
            <person name="Savchenko A."/>
            <person name="Shiryaev A."/>
            <person name="Soop K."/>
            <person name="Spirin V."/>
            <person name="Szebenyi C."/>
            <person name="Tomsovsky M."/>
            <person name="Tulloss R.E."/>
            <person name="Uehling J."/>
            <person name="Grigoriev I.V."/>
            <person name="Vagvolgyi C."/>
            <person name="Papp T."/>
            <person name="Martin F.M."/>
            <person name="Miettinen O."/>
            <person name="Hibbett D.S."/>
            <person name="Nagy L.G."/>
        </authorList>
    </citation>
    <scope>NUCLEOTIDE SEQUENCE [LARGE SCALE GENOMIC DNA]</scope>
    <source>
        <strain evidence="2 3">FP101781</strain>
    </source>
</reference>
<evidence type="ECO:0000313" key="1">
    <source>
        <dbReference type="EMBL" id="TEB19874.1"/>
    </source>
</evidence>